<dbReference type="SMART" id="SM00358">
    <property type="entry name" value="DSRM"/>
    <property type="match status" value="1"/>
</dbReference>
<evidence type="ECO:0000256" key="5">
    <source>
        <dbReference type="PROSITE-ProRule" id="PRU00266"/>
    </source>
</evidence>
<evidence type="ECO:0000256" key="1">
    <source>
        <dbReference type="ARBA" id="ARBA00022722"/>
    </source>
</evidence>
<dbReference type="Pfam" id="PF00636">
    <property type="entry name" value="Ribonuclease_3"/>
    <property type="match status" value="1"/>
</dbReference>
<dbReference type="InterPro" id="IPR000999">
    <property type="entry name" value="RNase_III_dom"/>
</dbReference>
<evidence type="ECO:0000256" key="3">
    <source>
        <dbReference type="ARBA" id="ARBA00022801"/>
    </source>
</evidence>
<gene>
    <name evidence="9" type="ORF">HGRIS_008264</name>
</gene>
<evidence type="ECO:0000313" key="10">
    <source>
        <dbReference type="Proteomes" id="UP001556367"/>
    </source>
</evidence>
<sequence>MTAPPPPKIQDPDLVLDVYTHKSIRFHGSPANDEYGNTERLAIIGQQALEAAVTQALFFRRPLLSADEIKTTRAELTSAQQIKQWLDRYDLRARLRYSADMKDHIDSPEAICQFFYIFLGAVQIRDGMSAILSWIGQLVNPNADPPPPPPPPAQAPVQQQNWAPPPPPANPPPPLPNAGSSGMLARFNERAIQLRLQVQYNAEQTGPSHLPVWTVRCVVNGAERGVGSGLSQKQAKDQAARMAWEQMGF</sequence>
<proteinExistence type="predicted"/>
<keyword evidence="10" id="KW-1185">Reference proteome</keyword>
<dbReference type="SMART" id="SM00535">
    <property type="entry name" value="RIBOc"/>
    <property type="match status" value="1"/>
</dbReference>
<dbReference type="Gene3D" id="1.10.1520.10">
    <property type="entry name" value="Ribonuclease III domain"/>
    <property type="match status" value="1"/>
</dbReference>
<evidence type="ECO:0000256" key="2">
    <source>
        <dbReference type="ARBA" id="ARBA00022759"/>
    </source>
</evidence>
<organism evidence="9 10">
    <name type="scientific">Hohenbuehelia grisea</name>
    <dbReference type="NCBI Taxonomy" id="104357"/>
    <lineage>
        <taxon>Eukaryota</taxon>
        <taxon>Fungi</taxon>
        <taxon>Dikarya</taxon>
        <taxon>Basidiomycota</taxon>
        <taxon>Agaricomycotina</taxon>
        <taxon>Agaricomycetes</taxon>
        <taxon>Agaricomycetidae</taxon>
        <taxon>Agaricales</taxon>
        <taxon>Pleurotineae</taxon>
        <taxon>Pleurotaceae</taxon>
        <taxon>Hohenbuehelia</taxon>
    </lineage>
</organism>
<feature type="compositionally biased region" description="Pro residues" evidence="6">
    <location>
        <begin position="143"/>
        <end position="154"/>
    </location>
</feature>
<feature type="domain" description="DRBM" evidence="7">
    <location>
        <begin position="179"/>
        <end position="249"/>
    </location>
</feature>
<accession>A0ABR3J7P9</accession>
<evidence type="ECO:0000259" key="8">
    <source>
        <dbReference type="PROSITE" id="PS50142"/>
    </source>
</evidence>
<feature type="compositionally biased region" description="Pro residues" evidence="6">
    <location>
        <begin position="163"/>
        <end position="176"/>
    </location>
</feature>
<keyword evidence="3" id="KW-0378">Hydrolase</keyword>
<reference evidence="10" key="1">
    <citation type="submission" date="2024-06" db="EMBL/GenBank/DDBJ databases">
        <title>Multi-omics analyses provide insights into the biosynthesis of the anticancer antibiotic pleurotin in Hohenbuehelia grisea.</title>
        <authorList>
            <person name="Weaver J.A."/>
            <person name="Alberti F."/>
        </authorList>
    </citation>
    <scope>NUCLEOTIDE SEQUENCE [LARGE SCALE GENOMIC DNA]</scope>
    <source>
        <strain evidence="10">T-177</strain>
    </source>
</reference>
<evidence type="ECO:0008006" key="11">
    <source>
        <dbReference type="Google" id="ProtNLM"/>
    </source>
</evidence>
<dbReference type="PANTHER" id="PTHR11207:SF0">
    <property type="entry name" value="RIBONUCLEASE 3"/>
    <property type="match status" value="1"/>
</dbReference>
<dbReference type="PROSITE" id="PS50137">
    <property type="entry name" value="DS_RBD"/>
    <property type="match status" value="1"/>
</dbReference>
<feature type="domain" description="RNase III" evidence="8">
    <location>
        <begin position="27"/>
        <end position="127"/>
    </location>
</feature>
<evidence type="ECO:0000313" key="9">
    <source>
        <dbReference type="EMBL" id="KAL0951582.1"/>
    </source>
</evidence>
<dbReference type="PROSITE" id="PS50142">
    <property type="entry name" value="RNASE_3_2"/>
    <property type="match status" value="1"/>
</dbReference>
<evidence type="ECO:0000256" key="4">
    <source>
        <dbReference type="ARBA" id="ARBA00022884"/>
    </source>
</evidence>
<keyword evidence="4 5" id="KW-0694">RNA-binding</keyword>
<dbReference type="InterPro" id="IPR014720">
    <property type="entry name" value="dsRBD_dom"/>
</dbReference>
<dbReference type="SUPFAM" id="SSF69065">
    <property type="entry name" value="RNase III domain-like"/>
    <property type="match status" value="1"/>
</dbReference>
<protein>
    <recommendedName>
        <fullName evidence="11">DRBM domain-containing protein</fullName>
    </recommendedName>
</protein>
<feature type="region of interest" description="Disordered" evidence="6">
    <location>
        <begin position="142"/>
        <end position="182"/>
    </location>
</feature>
<dbReference type="Gene3D" id="3.30.160.20">
    <property type="match status" value="1"/>
</dbReference>
<dbReference type="InterPro" id="IPR036389">
    <property type="entry name" value="RNase_III_sf"/>
</dbReference>
<dbReference type="Pfam" id="PF00035">
    <property type="entry name" value="dsrm"/>
    <property type="match status" value="1"/>
</dbReference>
<evidence type="ECO:0000256" key="6">
    <source>
        <dbReference type="SAM" id="MobiDB-lite"/>
    </source>
</evidence>
<dbReference type="SUPFAM" id="SSF54768">
    <property type="entry name" value="dsRNA-binding domain-like"/>
    <property type="match status" value="1"/>
</dbReference>
<dbReference type="EMBL" id="JASNQZ010000011">
    <property type="protein sequence ID" value="KAL0951582.1"/>
    <property type="molecule type" value="Genomic_DNA"/>
</dbReference>
<evidence type="ECO:0000259" key="7">
    <source>
        <dbReference type="PROSITE" id="PS50137"/>
    </source>
</evidence>
<keyword evidence="2" id="KW-0255">Endonuclease</keyword>
<keyword evidence="1" id="KW-0540">Nuclease</keyword>
<comment type="caution">
    <text evidence="9">The sequence shown here is derived from an EMBL/GenBank/DDBJ whole genome shotgun (WGS) entry which is preliminary data.</text>
</comment>
<name>A0ABR3J7P9_9AGAR</name>
<dbReference type="Proteomes" id="UP001556367">
    <property type="component" value="Unassembled WGS sequence"/>
</dbReference>
<dbReference type="PANTHER" id="PTHR11207">
    <property type="entry name" value="RIBONUCLEASE III"/>
    <property type="match status" value="1"/>
</dbReference>